<dbReference type="InterPro" id="IPR052899">
    <property type="entry name" value="Class-I_DAHP_synthase"/>
</dbReference>
<evidence type="ECO:0000313" key="4">
    <source>
        <dbReference type="EMBL" id="EGF50068.1"/>
    </source>
</evidence>
<dbReference type="SUPFAM" id="SSF48600">
    <property type="entry name" value="Chorismate mutase II"/>
    <property type="match status" value="1"/>
</dbReference>
<name>A0ABP2KRQ5_9BACE</name>
<comment type="caution">
    <text evidence="4">The sequence shown here is derived from an EMBL/GenBank/DDBJ whole genome shotgun (WGS) entry which is preliminary data.</text>
</comment>
<dbReference type="InterPro" id="IPR002701">
    <property type="entry name" value="CM_II_prokaryot"/>
</dbReference>
<gene>
    <name evidence="4" type="ORF">HMPREF9445_02648</name>
</gene>
<dbReference type="InterPro" id="IPR013785">
    <property type="entry name" value="Aldolase_TIM"/>
</dbReference>
<dbReference type="Gene3D" id="1.20.59.10">
    <property type="entry name" value="Chorismate mutase"/>
    <property type="match status" value="1"/>
</dbReference>
<dbReference type="InterPro" id="IPR006218">
    <property type="entry name" value="DAHP1/KDSA"/>
</dbReference>
<dbReference type="SMART" id="SM00830">
    <property type="entry name" value="CM_2"/>
    <property type="match status" value="1"/>
</dbReference>
<sequence>MIRKRDNGLEIFIQLNIIKQIKNMELELESILLPGIEEKRPLVIAGPCSAETEEQVMDTARQLSAKGMKIFRAGIWKPRTKPGGFEGVGVEGLSWLKEVKKETGMYVSTEVATAKHVYECLKAGIDILWVGARTTANPFAVQEIADALKGVDIPVLVKNPVNPDLELWIGALERINNAGLKRLGAIHRGFSSYDKKLYRNLPQWHIPIELRRRIPNLPIICDPSHIGGKRELVAPLCQQAMDLGFNGLIIESHCNPDCAWSDAAQQVTPDVLDYILNLLVIRKDTQSTENLSELRKQIDECDNNLIQELAKRMRVAREIGTYKKEHDMTILQTGRYNEILEKRGSQGALCGMDSEFIKKVFEAIHEESVRQQMEIINK</sequence>
<accession>A0ABP2KRQ5</accession>
<dbReference type="Proteomes" id="UP000010321">
    <property type="component" value="Unassembled WGS sequence"/>
</dbReference>
<dbReference type="PROSITE" id="PS51168">
    <property type="entry name" value="CHORISMATE_MUT_2"/>
    <property type="match status" value="1"/>
</dbReference>
<proteinExistence type="predicted"/>
<dbReference type="EC" id="5.4.99.5" evidence="1"/>
<evidence type="ECO:0000259" key="3">
    <source>
        <dbReference type="PROSITE" id="PS51168"/>
    </source>
</evidence>
<dbReference type="Pfam" id="PF01817">
    <property type="entry name" value="CM_2"/>
    <property type="match status" value="1"/>
</dbReference>
<protein>
    <recommendedName>
        <fullName evidence="1">chorismate mutase</fullName>
        <ecNumber evidence="1">5.4.99.5</ecNumber>
    </recommendedName>
</protein>
<evidence type="ECO:0000313" key="5">
    <source>
        <dbReference type="Proteomes" id="UP000010321"/>
    </source>
</evidence>
<dbReference type="Pfam" id="PF00793">
    <property type="entry name" value="DAHP_synth_1"/>
    <property type="match status" value="1"/>
</dbReference>
<dbReference type="PANTHER" id="PTHR43018:SF1">
    <property type="entry name" value="PROTEIN AROA(G)"/>
    <property type="match status" value="1"/>
</dbReference>
<evidence type="ECO:0000256" key="2">
    <source>
        <dbReference type="ARBA" id="ARBA00022679"/>
    </source>
</evidence>
<feature type="domain" description="Chorismate mutase" evidence="3">
    <location>
        <begin position="285"/>
        <end position="376"/>
    </location>
</feature>
<keyword evidence="2" id="KW-0808">Transferase</keyword>
<dbReference type="SUPFAM" id="SSF51569">
    <property type="entry name" value="Aldolase"/>
    <property type="match status" value="1"/>
</dbReference>
<evidence type="ECO:0000256" key="1">
    <source>
        <dbReference type="ARBA" id="ARBA00012404"/>
    </source>
</evidence>
<dbReference type="InterPro" id="IPR036263">
    <property type="entry name" value="Chorismate_II_sf"/>
</dbReference>
<dbReference type="Gene3D" id="3.20.20.70">
    <property type="entry name" value="Aldolase class I"/>
    <property type="match status" value="1"/>
</dbReference>
<reference evidence="4 5" key="1">
    <citation type="submission" date="2011-02" db="EMBL/GenBank/DDBJ databases">
        <authorList>
            <person name="Weinstock G."/>
            <person name="Sodergren E."/>
            <person name="Clifton S."/>
            <person name="Fulton L."/>
            <person name="Fulton B."/>
            <person name="Courtney L."/>
            <person name="Fronick C."/>
            <person name="Harrison M."/>
            <person name="Strong C."/>
            <person name="Farmer C."/>
            <person name="Delahaunty K."/>
            <person name="Markovic C."/>
            <person name="Hall O."/>
            <person name="Minx P."/>
            <person name="Tomlinson C."/>
            <person name="Mitreva M."/>
            <person name="Hou S."/>
            <person name="Chen J."/>
            <person name="Wollam A."/>
            <person name="Pepin K.H."/>
            <person name="Johnson M."/>
            <person name="Bhonagiri V."/>
            <person name="Zhang X."/>
            <person name="Suruliraj S."/>
            <person name="Warren W."/>
            <person name="Chinwalla A."/>
            <person name="Mardis E.R."/>
            <person name="Wilson R.K."/>
        </authorList>
    </citation>
    <scope>NUCLEOTIDE SEQUENCE [LARGE SCALE GENOMIC DNA]</scope>
    <source>
        <strain evidence="4 5">YIT 12056</strain>
    </source>
</reference>
<organism evidence="4 5">
    <name type="scientific">Bacteroides clarus YIT 12056</name>
    <dbReference type="NCBI Taxonomy" id="762984"/>
    <lineage>
        <taxon>Bacteria</taxon>
        <taxon>Pseudomonadati</taxon>
        <taxon>Bacteroidota</taxon>
        <taxon>Bacteroidia</taxon>
        <taxon>Bacteroidales</taxon>
        <taxon>Bacteroidaceae</taxon>
        <taxon>Bacteroides</taxon>
    </lineage>
</organism>
<dbReference type="EMBL" id="AFBM01000030">
    <property type="protein sequence ID" value="EGF50068.1"/>
    <property type="molecule type" value="Genomic_DNA"/>
</dbReference>
<dbReference type="PANTHER" id="PTHR43018">
    <property type="entry name" value="PHOSPHO-2-DEHYDRO-3-DEOXYHEPTONATE ALDOLASE"/>
    <property type="match status" value="1"/>
</dbReference>
<dbReference type="InterPro" id="IPR036979">
    <property type="entry name" value="CM_dom_sf"/>
</dbReference>
<keyword evidence="5" id="KW-1185">Reference proteome</keyword>